<evidence type="ECO:0000256" key="13">
    <source>
        <dbReference type="SAM" id="Phobius"/>
    </source>
</evidence>
<proteinExistence type="inferred from homology"/>
<dbReference type="PANTHER" id="PTHR43298:SF2">
    <property type="entry name" value="FMN_FAD EXPORTER YEEO-RELATED"/>
    <property type="match status" value="1"/>
</dbReference>
<keyword evidence="8 13" id="KW-0812">Transmembrane</keyword>
<feature type="transmembrane region" description="Helical" evidence="13">
    <location>
        <begin position="62"/>
        <end position="83"/>
    </location>
</feature>
<keyword evidence="6" id="KW-0050">Antiport</keyword>
<evidence type="ECO:0000256" key="8">
    <source>
        <dbReference type="ARBA" id="ARBA00022692"/>
    </source>
</evidence>
<evidence type="ECO:0000256" key="12">
    <source>
        <dbReference type="ARBA" id="ARBA00031636"/>
    </source>
</evidence>
<evidence type="ECO:0000256" key="11">
    <source>
        <dbReference type="ARBA" id="ARBA00023136"/>
    </source>
</evidence>
<comment type="caution">
    <text evidence="14">The sequence shown here is derived from an EMBL/GenBank/DDBJ whole genome shotgun (WGS) entry which is preliminary data.</text>
</comment>
<comment type="similarity">
    <text evidence="3">Belongs to the multi antimicrobial extrusion (MATE) (TC 2.A.66.1) family.</text>
</comment>
<keyword evidence="7" id="KW-1003">Cell membrane</keyword>
<gene>
    <name evidence="14" type="ORF">KQI86_15950</name>
</gene>
<evidence type="ECO:0000313" key="14">
    <source>
        <dbReference type="EMBL" id="MBU5485813.1"/>
    </source>
</evidence>
<dbReference type="CDD" id="cd13134">
    <property type="entry name" value="MATE_like_8"/>
    <property type="match status" value="1"/>
</dbReference>
<evidence type="ECO:0000313" key="15">
    <source>
        <dbReference type="Proteomes" id="UP000726170"/>
    </source>
</evidence>
<dbReference type="RefSeq" id="WP_216440417.1">
    <property type="nucleotide sequence ID" value="NZ_JAHLQF010000004.1"/>
</dbReference>
<feature type="transmembrane region" description="Helical" evidence="13">
    <location>
        <begin position="95"/>
        <end position="116"/>
    </location>
</feature>
<feature type="transmembrane region" description="Helical" evidence="13">
    <location>
        <begin position="392"/>
        <end position="415"/>
    </location>
</feature>
<feature type="transmembrane region" description="Helical" evidence="13">
    <location>
        <begin position="362"/>
        <end position="385"/>
    </location>
</feature>
<evidence type="ECO:0000256" key="5">
    <source>
        <dbReference type="ARBA" id="ARBA00022448"/>
    </source>
</evidence>
<organism evidence="14 15">
    <name type="scientific">Clostridium mobile</name>
    <dbReference type="NCBI Taxonomy" id="2841512"/>
    <lineage>
        <taxon>Bacteria</taxon>
        <taxon>Bacillati</taxon>
        <taxon>Bacillota</taxon>
        <taxon>Clostridia</taxon>
        <taxon>Eubacteriales</taxon>
        <taxon>Clostridiaceae</taxon>
        <taxon>Clostridium</taxon>
    </lineage>
</organism>
<dbReference type="InterPro" id="IPR048279">
    <property type="entry name" value="MdtK-like"/>
</dbReference>
<dbReference type="PANTHER" id="PTHR43298">
    <property type="entry name" value="MULTIDRUG RESISTANCE PROTEIN NORM-RELATED"/>
    <property type="match status" value="1"/>
</dbReference>
<feature type="transmembrane region" description="Helical" evidence="13">
    <location>
        <begin position="136"/>
        <end position="156"/>
    </location>
</feature>
<keyword evidence="9 13" id="KW-1133">Transmembrane helix</keyword>
<dbReference type="InterPro" id="IPR002528">
    <property type="entry name" value="MATE_fam"/>
</dbReference>
<evidence type="ECO:0000256" key="1">
    <source>
        <dbReference type="ARBA" id="ARBA00003408"/>
    </source>
</evidence>
<evidence type="ECO:0000256" key="7">
    <source>
        <dbReference type="ARBA" id="ARBA00022475"/>
    </source>
</evidence>
<sequence>MEKTKSSLFRDKEFYNTLMKIALPIIIQNFINSFINMLDTVMVGSLGETAIAAVGIANQYFLLFNLLIIGIYSGCGIFISQFWGKEDTKNIKKMVGMALFTGIMISIVLGIFALIFPREIISFFNKDYKVAQLGVGYLRIIATSYILMAITLCFAFSLRCIGQSSVPMCISVIALISNGILNYAFIFGKLGLPAMGVNGAAIATVISRVIEMMIMVFYVYKTRSVLAIKLRDMSGITKDFIARTFKTVIPVVLNEACWGLATIVYAAVYGRIGTDAIAAVQICSTVQNLFTVVSIGMANASTVMIGNKIGAGQEELGREYAKKFSILGCISGIILGAILALSAPYILKLFNVSPNVAYDARMILYITALVMVIRVFNIILIVGILRGGGDANFALIAEGVTMWFIGVPLSFLGAFVFKLPVYLVVALLTAEEVVKCILGLTRLLSNKWVNNVVYDM</sequence>
<feature type="transmembrane region" description="Helical" evidence="13">
    <location>
        <begin position="21"/>
        <end position="42"/>
    </location>
</feature>
<dbReference type="InterPro" id="IPR050222">
    <property type="entry name" value="MATE_MdtK"/>
</dbReference>
<accession>A0ABS6EKT0</accession>
<evidence type="ECO:0000256" key="4">
    <source>
        <dbReference type="ARBA" id="ARBA00020268"/>
    </source>
</evidence>
<evidence type="ECO:0000256" key="2">
    <source>
        <dbReference type="ARBA" id="ARBA00004651"/>
    </source>
</evidence>
<name>A0ABS6EKT0_9CLOT</name>
<dbReference type="NCBIfam" id="TIGR00797">
    <property type="entry name" value="matE"/>
    <property type="match status" value="1"/>
</dbReference>
<feature type="transmembrane region" description="Helical" evidence="13">
    <location>
        <begin position="200"/>
        <end position="220"/>
    </location>
</feature>
<comment type="subcellular location">
    <subcellularLocation>
        <location evidence="2">Cell membrane</location>
        <topology evidence="2">Multi-pass membrane protein</topology>
    </subcellularLocation>
</comment>
<dbReference type="Pfam" id="PF01554">
    <property type="entry name" value="MatE"/>
    <property type="match status" value="2"/>
</dbReference>
<feature type="transmembrane region" description="Helical" evidence="13">
    <location>
        <begin position="324"/>
        <end position="347"/>
    </location>
</feature>
<evidence type="ECO:0000256" key="6">
    <source>
        <dbReference type="ARBA" id="ARBA00022449"/>
    </source>
</evidence>
<dbReference type="Proteomes" id="UP000726170">
    <property type="component" value="Unassembled WGS sequence"/>
</dbReference>
<dbReference type="EMBL" id="JAHLQF010000004">
    <property type="protein sequence ID" value="MBU5485813.1"/>
    <property type="molecule type" value="Genomic_DNA"/>
</dbReference>
<keyword evidence="15" id="KW-1185">Reference proteome</keyword>
<comment type="function">
    <text evidence="1">Multidrug efflux pump.</text>
</comment>
<evidence type="ECO:0000256" key="10">
    <source>
        <dbReference type="ARBA" id="ARBA00023065"/>
    </source>
</evidence>
<dbReference type="PIRSF" id="PIRSF006603">
    <property type="entry name" value="DinF"/>
    <property type="match status" value="1"/>
</dbReference>
<evidence type="ECO:0000256" key="3">
    <source>
        <dbReference type="ARBA" id="ARBA00010199"/>
    </source>
</evidence>
<reference evidence="14 15" key="1">
    <citation type="submission" date="2021-06" db="EMBL/GenBank/DDBJ databases">
        <authorList>
            <person name="Sun Q."/>
            <person name="Li D."/>
        </authorList>
    </citation>
    <scope>NUCLEOTIDE SEQUENCE [LARGE SCALE GENOMIC DNA]</scope>
    <source>
        <strain evidence="14 15">MSJ-11</strain>
    </source>
</reference>
<protein>
    <recommendedName>
        <fullName evidence="4">Probable multidrug resistance protein NorM</fullName>
    </recommendedName>
    <alternativeName>
        <fullName evidence="12">Multidrug-efflux transporter</fullName>
    </alternativeName>
</protein>
<feature type="transmembrane region" description="Helical" evidence="13">
    <location>
        <begin position="168"/>
        <end position="188"/>
    </location>
</feature>
<keyword evidence="11 13" id="KW-0472">Membrane</keyword>
<keyword evidence="5" id="KW-0813">Transport</keyword>
<keyword evidence="10" id="KW-0406">Ion transport</keyword>
<evidence type="ECO:0000256" key="9">
    <source>
        <dbReference type="ARBA" id="ARBA00022989"/>
    </source>
</evidence>